<accession>A0A439DJ71</accession>
<evidence type="ECO:0000259" key="5">
    <source>
        <dbReference type="PROSITE" id="PS50865"/>
    </source>
</evidence>
<dbReference type="EMBL" id="RYZI01000008">
    <property type="protein sequence ID" value="RWA14460.1"/>
    <property type="molecule type" value="Genomic_DNA"/>
</dbReference>
<dbReference type="Pfam" id="PF01753">
    <property type="entry name" value="zf-MYND"/>
    <property type="match status" value="1"/>
</dbReference>
<evidence type="ECO:0000313" key="6">
    <source>
        <dbReference type="EMBL" id="RWA14460.1"/>
    </source>
</evidence>
<gene>
    <name evidence="6" type="ORF">EKO27_g653</name>
</gene>
<keyword evidence="7" id="KW-1185">Reference proteome</keyword>
<evidence type="ECO:0000256" key="3">
    <source>
        <dbReference type="ARBA" id="ARBA00022833"/>
    </source>
</evidence>
<reference evidence="6 7" key="1">
    <citation type="submission" date="2018-12" db="EMBL/GenBank/DDBJ databases">
        <title>Draft genome sequence of Xylaria grammica IHI A82.</title>
        <authorList>
            <person name="Buettner E."/>
            <person name="Kellner H."/>
        </authorList>
    </citation>
    <scope>NUCLEOTIDE SEQUENCE [LARGE SCALE GENOMIC DNA]</scope>
    <source>
        <strain evidence="6 7">IHI A82</strain>
    </source>
</reference>
<comment type="caution">
    <text evidence="6">The sequence shown here is derived from an EMBL/GenBank/DDBJ whole genome shotgun (WGS) entry which is preliminary data.</text>
</comment>
<evidence type="ECO:0000256" key="2">
    <source>
        <dbReference type="ARBA" id="ARBA00022771"/>
    </source>
</evidence>
<keyword evidence="2 4" id="KW-0863">Zinc-finger</keyword>
<evidence type="ECO:0000256" key="4">
    <source>
        <dbReference type="PROSITE-ProRule" id="PRU00134"/>
    </source>
</evidence>
<organism evidence="6 7">
    <name type="scientific">Xylaria grammica</name>
    <dbReference type="NCBI Taxonomy" id="363999"/>
    <lineage>
        <taxon>Eukaryota</taxon>
        <taxon>Fungi</taxon>
        <taxon>Dikarya</taxon>
        <taxon>Ascomycota</taxon>
        <taxon>Pezizomycotina</taxon>
        <taxon>Sordariomycetes</taxon>
        <taxon>Xylariomycetidae</taxon>
        <taxon>Xylariales</taxon>
        <taxon>Xylariaceae</taxon>
        <taxon>Xylaria</taxon>
    </lineage>
</organism>
<keyword evidence="3" id="KW-0862">Zinc</keyword>
<name>A0A439DJ71_9PEZI</name>
<dbReference type="InterPro" id="IPR002893">
    <property type="entry name" value="Znf_MYND"/>
</dbReference>
<dbReference type="GO" id="GO:0008270">
    <property type="term" value="F:zinc ion binding"/>
    <property type="evidence" value="ECO:0007669"/>
    <property type="project" value="UniProtKB-KW"/>
</dbReference>
<feature type="domain" description="MYND-type" evidence="5">
    <location>
        <begin position="39"/>
        <end position="74"/>
    </location>
</feature>
<dbReference type="SUPFAM" id="SSF144232">
    <property type="entry name" value="HIT/MYND zinc finger-like"/>
    <property type="match status" value="1"/>
</dbReference>
<evidence type="ECO:0000256" key="1">
    <source>
        <dbReference type="ARBA" id="ARBA00022723"/>
    </source>
</evidence>
<evidence type="ECO:0000313" key="7">
    <source>
        <dbReference type="Proteomes" id="UP000286045"/>
    </source>
</evidence>
<dbReference type="Gene3D" id="6.10.140.2220">
    <property type="match status" value="1"/>
</dbReference>
<dbReference type="Proteomes" id="UP000286045">
    <property type="component" value="Unassembled WGS sequence"/>
</dbReference>
<proteinExistence type="predicted"/>
<keyword evidence="1" id="KW-0479">Metal-binding</keyword>
<dbReference type="AlphaFoldDB" id="A0A439DJ71"/>
<protein>
    <recommendedName>
        <fullName evidence="5">MYND-type domain-containing protein</fullName>
    </recommendedName>
</protein>
<sequence length="480" mass="53907">MATQPGHTGLRCSNANEGQAAHEFDPTDGVQDQDTLKSCTVCDSEANLRCSTCGAWYCNRECFMKDWPLHKALCKTLKDVFHSSKAPINNVRAILFPMASSKPTWAWIDLERLDMSIMRALGIPAEEPLEQLGIQLAANDINKSLTHRKIGHGIRQFTAPNARIEGSNINKSIFALADPGSLKVYFGSAIFFGFRTYETEGTTKVCYEDASTRDLRMVIEWYYTNQDNPFVSKLHRLPIKSYSCPGKEVPLWPAVKINCDGDRARLAVLTRRAEAIHNVQVLSNVVSPVCEFAEMAGLPWVVRSCSSIVDPVTERNCAGALLHNWFGRIFAQDVVQSFQVWNLTHANGWTVPGHLDSTLCGSILVMHKSGCKIDMAHVVCFIKFVEDVFAQATPLQIVGDKDTDNFRFLTSKLELQRFITREAFESFWWEFITNEEGLAAAFYPSPYNNSYVGETDPVPVTDEEVMKAREEVERLLLEEA</sequence>
<dbReference type="STRING" id="363999.A0A439DJ71"/>
<dbReference type="PROSITE" id="PS50865">
    <property type="entry name" value="ZF_MYND_2"/>
    <property type="match status" value="1"/>
</dbReference>